<dbReference type="GO" id="GO:0008800">
    <property type="term" value="F:beta-lactamase activity"/>
    <property type="evidence" value="ECO:0007669"/>
    <property type="project" value="InterPro"/>
</dbReference>
<gene>
    <name evidence="2" type="ORF">DCF15_11285</name>
</gene>
<dbReference type="GO" id="GO:0030655">
    <property type="term" value="P:beta-lactam antibiotic catabolic process"/>
    <property type="evidence" value="ECO:0007669"/>
    <property type="project" value="InterPro"/>
</dbReference>
<evidence type="ECO:0000259" key="1">
    <source>
        <dbReference type="Pfam" id="PF13354"/>
    </source>
</evidence>
<dbReference type="GO" id="GO:0046677">
    <property type="term" value="P:response to antibiotic"/>
    <property type="evidence" value="ECO:0007669"/>
    <property type="project" value="InterPro"/>
</dbReference>
<keyword evidence="2" id="KW-0378">Hydrolase</keyword>
<sequence length="319" mass="35606">MPAKFFTANADLQSQLDQILETTWARFSQLAQNQIALTWIVYTPPYRVNTGGALSAEEFWQYSPIGASYRGVESVEPGSLVSLFYLVAAQVWLEQGMIQSSADLDQALADMTVSENPEAVGYVLDVLSGVTSGPTLSPGPFETWQYQRNIVNRYFQQLGWNELRATNLNQKLWSCGPYGREHDFLGKGRENRNLLTSEAIARLMHSIVGGVSVSGQRSQLMMDLLAIAPSVPLLSETTETSQQIKQWRKSAYMPSQIGHISHSAAYIEADSCHPYLLIVLSADKVHHHELEHTSEIVTFISQRIFEASQQLFEADSHGH</sequence>
<dbReference type="EMBL" id="QBMP01000107">
    <property type="protein sequence ID" value="PZO54847.1"/>
    <property type="molecule type" value="Genomic_DNA"/>
</dbReference>
<accession>A0A2W4XFV3</accession>
<dbReference type="Proteomes" id="UP000249794">
    <property type="component" value="Unassembled WGS sequence"/>
</dbReference>
<organism evidence="2 3">
    <name type="scientific">Phormidesmis priestleyi</name>
    <dbReference type="NCBI Taxonomy" id="268141"/>
    <lineage>
        <taxon>Bacteria</taxon>
        <taxon>Bacillati</taxon>
        <taxon>Cyanobacteriota</taxon>
        <taxon>Cyanophyceae</taxon>
        <taxon>Leptolyngbyales</taxon>
        <taxon>Leptolyngbyaceae</taxon>
        <taxon>Phormidesmis</taxon>
    </lineage>
</organism>
<dbReference type="AlphaFoldDB" id="A0A2W4XFV3"/>
<dbReference type="InterPro" id="IPR000871">
    <property type="entry name" value="Beta-lactam_class-A"/>
</dbReference>
<evidence type="ECO:0000313" key="3">
    <source>
        <dbReference type="Proteomes" id="UP000249794"/>
    </source>
</evidence>
<reference evidence="2 3" key="2">
    <citation type="submission" date="2018-06" db="EMBL/GenBank/DDBJ databases">
        <title>Metagenomic assembly of (sub)arctic Cyanobacteria and their associated microbiome from non-axenic cultures.</title>
        <authorList>
            <person name="Baurain D."/>
        </authorList>
    </citation>
    <scope>NUCLEOTIDE SEQUENCE [LARGE SCALE GENOMIC DNA]</scope>
    <source>
        <strain evidence="2">ULC027bin1</strain>
    </source>
</reference>
<protein>
    <submittedName>
        <fullName evidence="2">Serine hydrolase</fullName>
    </submittedName>
</protein>
<dbReference type="InterPro" id="IPR012338">
    <property type="entry name" value="Beta-lactam/transpept-like"/>
</dbReference>
<evidence type="ECO:0000313" key="2">
    <source>
        <dbReference type="EMBL" id="PZO54847.1"/>
    </source>
</evidence>
<dbReference type="PANTHER" id="PTHR35333">
    <property type="entry name" value="BETA-LACTAMASE"/>
    <property type="match status" value="1"/>
</dbReference>
<dbReference type="InterPro" id="IPR045155">
    <property type="entry name" value="Beta-lactam_cat"/>
</dbReference>
<proteinExistence type="predicted"/>
<reference evidence="3" key="1">
    <citation type="submission" date="2018-04" db="EMBL/GenBank/DDBJ databases">
        <authorList>
            <person name="Cornet L."/>
        </authorList>
    </citation>
    <scope>NUCLEOTIDE SEQUENCE [LARGE SCALE GENOMIC DNA]</scope>
</reference>
<feature type="domain" description="Beta-lactamase class A catalytic" evidence="1">
    <location>
        <begin position="150"/>
        <end position="280"/>
    </location>
</feature>
<dbReference type="SUPFAM" id="SSF56601">
    <property type="entry name" value="beta-lactamase/transpeptidase-like"/>
    <property type="match status" value="1"/>
</dbReference>
<dbReference type="PANTHER" id="PTHR35333:SF3">
    <property type="entry name" value="BETA-LACTAMASE-TYPE TRANSPEPTIDASE FOLD CONTAINING PROTEIN"/>
    <property type="match status" value="1"/>
</dbReference>
<comment type="caution">
    <text evidence="2">The sequence shown here is derived from an EMBL/GenBank/DDBJ whole genome shotgun (WGS) entry which is preliminary data.</text>
</comment>
<dbReference type="Gene3D" id="3.40.710.10">
    <property type="entry name" value="DD-peptidase/beta-lactamase superfamily"/>
    <property type="match status" value="1"/>
</dbReference>
<dbReference type="Pfam" id="PF13354">
    <property type="entry name" value="Beta-lactamase2"/>
    <property type="match status" value="1"/>
</dbReference>
<name>A0A2W4XFV3_9CYAN</name>